<protein>
    <submittedName>
        <fullName evidence="1">Uncharacterized protein</fullName>
    </submittedName>
</protein>
<dbReference type="AlphaFoldDB" id="A0A0E9VT17"/>
<proteinExistence type="predicted"/>
<sequence length="69" mass="7862">MVNYYDDLDFKNIMDFVLEKVQVLWWDGVSGLASEQVSQLLSSRATGLWCTLHLLCGPTGRLQLSWLLS</sequence>
<organism evidence="1">
    <name type="scientific">Anguilla anguilla</name>
    <name type="common">European freshwater eel</name>
    <name type="synonym">Muraena anguilla</name>
    <dbReference type="NCBI Taxonomy" id="7936"/>
    <lineage>
        <taxon>Eukaryota</taxon>
        <taxon>Metazoa</taxon>
        <taxon>Chordata</taxon>
        <taxon>Craniata</taxon>
        <taxon>Vertebrata</taxon>
        <taxon>Euteleostomi</taxon>
        <taxon>Actinopterygii</taxon>
        <taxon>Neopterygii</taxon>
        <taxon>Teleostei</taxon>
        <taxon>Anguilliformes</taxon>
        <taxon>Anguillidae</taxon>
        <taxon>Anguilla</taxon>
    </lineage>
</organism>
<name>A0A0E9VT17_ANGAN</name>
<accession>A0A0E9VT17</accession>
<evidence type="ECO:0000313" key="1">
    <source>
        <dbReference type="EMBL" id="JAH80485.1"/>
    </source>
</evidence>
<reference evidence="1" key="2">
    <citation type="journal article" date="2015" name="Fish Shellfish Immunol.">
        <title>Early steps in the European eel (Anguilla anguilla)-Vibrio vulnificus interaction in the gills: Role of the RtxA13 toxin.</title>
        <authorList>
            <person name="Callol A."/>
            <person name="Pajuelo D."/>
            <person name="Ebbesson L."/>
            <person name="Teles M."/>
            <person name="MacKenzie S."/>
            <person name="Amaro C."/>
        </authorList>
    </citation>
    <scope>NUCLEOTIDE SEQUENCE</scope>
</reference>
<reference evidence="1" key="1">
    <citation type="submission" date="2014-11" db="EMBL/GenBank/DDBJ databases">
        <authorList>
            <person name="Amaro Gonzalez C."/>
        </authorList>
    </citation>
    <scope>NUCLEOTIDE SEQUENCE</scope>
</reference>
<dbReference type="EMBL" id="GBXM01028092">
    <property type="protein sequence ID" value="JAH80485.1"/>
    <property type="molecule type" value="Transcribed_RNA"/>
</dbReference>